<reference evidence="1" key="1">
    <citation type="journal article" date="2021" name="Nat. Commun.">
        <title>Genetic determinants of endophytism in the Arabidopsis root mycobiome.</title>
        <authorList>
            <person name="Mesny F."/>
            <person name="Miyauchi S."/>
            <person name="Thiergart T."/>
            <person name="Pickel B."/>
            <person name="Atanasova L."/>
            <person name="Karlsson M."/>
            <person name="Huettel B."/>
            <person name="Barry K.W."/>
            <person name="Haridas S."/>
            <person name="Chen C."/>
            <person name="Bauer D."/>
            <person name="Andreopoulos W."/>
            <person name="Pangilinan J."/>
            <person name="LaButti K."/>
            <person name="Riley R."/>
            <person name="Lipzen A."/>
            <person name="Clum A."/>
            <person name="Drula E."/>
            <person name="Henrissat B."/>
            <person name="Kohler A."/>
            <person name="Grigoriev I.V."/>
            <person name="Martin F.M."/>
            <person name="Hacquard S."/>
        </authorList>
    </citation>
    <scope>NUCLEOTIDE SEQUENCE</scope>
    <source>
        <strain evidence="1">MPI-CAGE-AT-0021</strain>
    </source>
</reference>
<keyword evidence="2" id="KW-1185">Reference proteome</keyword>
<evidence type="ECO:0000313" key="1">
    <source>
        <dbReference type="EMBL" id="KAH7155252.1"/>
    </source>
</evidence>
<name>A0A9P9J7H7_9HYPO</name>
<dbReference type="EMBL" id="JAGMUU010000004">
    <property type="protein sequence ID" value="KAH7155252.1"/>
    <property type="molecule type" value="Genomic_DNA"/>
</dbReference>
<dbReference type="Proteomes" id="UP000717696">
    <property type="component" value="Unassembled WGS sequence"/>
</dbReference>
<protein>
    <submittedName>
        <fullName evidence="1">Uncharacterized protein</fullName>
    </submittedName>
</protein>
<evidence type="ECO:0000313" key="2">
    <source>
        <dbReference type="Proteomes" id="UP000717696"/>
    </source>
</evidence>
<sequence>MASTAQVPGSRFCVRLVCVLLRCADRLVVGCGMWVVAVKIIASRRAPQYHGLWRWRGGRSLVGSDGSGGLLGP</sequence>
<dbReference type="AlphaFoldDB" id="A0A9P9J7H7"/>
<gene>
    <name evidence="1" type="ORF">B0J13DRAFT_221598</name>
</gene>
<accession>A0A9P9J7H7</accession>
<comment type="caution">
    <text evidence="1">The sequence shown here is derived from an EMBL/GenBank/DDBJ whole genome shotgun (WGS) entry which is preliminary data.</text>
</comment>
<proteinExistence type="predicted"/>
<organism evidence="1 2">
    <name type="scientific">Dactylonectria estremocensis</name>
    <dbReference type="NCBI Taxonomy" id="1079267"/>
    <lineage>
        <taxon>Eukaryota</taxon>
        <taxon>Fungi</taxon>
        <taxon>Dikarya</taxon>
        <taxon>Ascomycota</taxon>
        <taxon>Pezizomycotina</taxon>
        <taxon>Sordariomycetes</taxon>
        <taxon>Hypocreomycetidae</taxon>
        <taxon>Hypocreales</taxon>
        <taxon>Nectriaceae</taxon>
        <taxon>Dactylonectria</taxon>
    </lineage>
</organism>